<evidence type="ECO:0000259" key="4">
    <source>
        <dbReference type="Pfam" id="PF17667"/>
    </source>
</evidence>
<dbReference type="PANTHER" id="PTHR38248:SF2">
    <property type="entry name" value="FUNK1 11"/>
    <property type="match status" value="1"/>
</dbReference>
<accession>A0A9W4D3B4</accession>
<sequence>MSQYSEIFAGQNKVSIEHIFKQFRNNYVPEDKKYNVLKYFDDLYKYTYHLDNNDMFKLSDLFRDTETAIQKNLVAIKRFDQLIEDILDDDDLSHIVDNTIRIAETTCHDVTLLQSSGQLLSTLSTCAKTIKRDTSEASGFDKTAAYLAKAVQSELQDNVFSGISNFWDVFFEGKAWSKQTSRIWECYTSYEKAEECERTRTNQSIITLKEEMTETQVWEWLDFFREKFLNQLNGPIEEPLKNCEVMLETNTPRLRAQYCNTKVMKSTIRTAADAQADFVIRSGELSGDKPQWEDVRVVAEFTKQTDSSARKAKFTQLSRYVREIFCAQPLRRFVHCFFFLKTKFELWVFDRTGAYSSGLKSIVSEKEMFVRAISSYLLMSDEELGLDLSTSKVGENLFVTINGINDDPTMQFKIDPEPIVRPQRLITRGTTCFETVDKLSVVKYAWTSVKGCSEIDFLKVALPVRGVVNYITSDEVYRTSEHLGNLDFTDADAWDLKTETLIISRGTHLMQPTVSPWDRDRKLIRIAITPRGQPLNTSKTTLEFIVGIRDAILGHRRLYDRGILHGDISEGNIVLTSPNAGDESKGMLIDLDHSVGLIESLKTDDELSLTGTMKFMAIERLQVAVDNEPTIQRTIRHDLESFFYVFLVGCIEYEVVPESKSRNLDSWCTRDVASNYTSKVGYIGVFEVLVLKNFTPSFLGLKDLASSLKTILFGEIGQNYTTPYDCSSMYEEIIGAFNKTIQQITDRSILNNTFKPRKR</sequence>
<comment type="catalytic activity">
    <reaction evidence="2">
        <text>L-threonyl-[protein] + ATP = O-phospho-L-threonyl-[protein] + ADP + H(+)</text>
        <dbReference type="Rhea" id="RHEA:46608"/>
        <dbReference type="Rhea" id="RHEA-COMP:11060"/>
        <dbReference type="Rhea" id="RHEA-COMP:11605"/>
        <dbReference type="ChEBI" id="CHEBI:15378"/>
        <dbReference type="ChEBI" id="CHEBI:30013"/>
        <dbReference type="ChEBI" id="CHEBI:30616"/>
        <dbReference type="ChEBI" id="CHEBI:61977"/>
        <dbReference type="ChEBI" id="CHEBI:456216"/>
        <dbReference type="EC" id="2.7.11.1"/>
    </reaction>
</comment>
<evidence type="ECO:0000313" key="6">
    <source>
        <dbReference type="Proteomes" id="UP000683417"/>
    </source>
</evidence>
<dbReference type="Pfam" id="PF17667">
    <property type="entry name" value="Pkinase_fungal"/>
    <property type="match status" value="1"/>
</dbReference>
<reference evidence="5" key="1">
    <citation type="submission" date="2020-10" db="EMBL/GenBank/DDBJ databases">
        <authorList>
            <person name="Muller C M."/>
        </authorList>
    </citation>
    <scope>NUCLEOTIDE SEQUENCE</scope>
    <source>
        <strain evidence="5">THUN-12</strain>
    </source>
</reference>
<evidence type="ECO:0000256" key="3">
    <source>
        <dbReference type="ARBA" id="ARBA00048679"/>
    </source>
</evidence>
<dbReference type="EC" id="2.7.11.1" evidence="1"/>
<dbReference type="InterPro" id="IPR040976">
    <property type="entry name" value="Pkinase_fungal"/>
</dbReference>
<organism evidence="5 6">
    <name type="scientific">Blumeria graminis f. sp. triticale</name>
    <dbReference type="NCBI Taxonomy" id="1689686"/>
    <lineage>
        <taxon>Eukaryota</taxon>
        <taxon>Fungi</taxon>
        <taxon>Dikarya</taxon>
        <taxon>Ascomycota</taxon>
        <taxon>Pezizomycotina</taxon>
        <taxon>Leotiomycetes</taxon>
        <taxon>Erysiphales</taxon>
        <taxon>Erysiphaceae</taxon>
        <taxon>Blumeria</taxon>
    </lineage>
</organism>
<dbReference type="PROSITE" id="PS00109">
    <property type="entry name" value="PROTEIN_KINASE_TYR"/>
    <property type="match status" value="1"/>
</dbReference>
<dbReference type="GO" id="GO:0004674">
    <property type="term" value="F:protein serine/threonine kinase activity"/>
    <property type="evidence" value="ECO:0007669"/>
    <property type="project" value="UniProtKB-EC"/>
</dbReference>
<comment type="catalytic activity">
    <reaction evidence="3">
        <text>L-seryl-[protein] + ATP = O-phospho-L-seryl-[protein] + ADP + H(+)</text>
        <dbReference type="Rhea" id="RHEA:17989"/>
        <dbReference type="Rhea" id="RHEA-COMP:9863"/>
        <dbReference type="Rhea" id="RHEA-COMP:11604"/>
        <dbReference type="ChEBI" id="CHEBI:15378"/>
        <dbReference type="ChEBI" id="CHEBI:29999"/>
        <dbReference type="ChEBI" id="CHEBI:30616"/>
        <dbReference type="ChEBI" id="CHEBI:83421"/>
        <dbReference type="ChEBI" id="CHEBI:456216"/>
        <dbReference type="EC" id="2.7.11.1"/>
    </reaction>
</comment>
<dbReference type="InterPro" id="IPR008266">
    <property type="entry name" value="Tyr_kinase_AS"/>
</dbReference>
<evidence type="ECO:0000256" key="2">
    <source>
        <dbReference type="ARBA" id="ARBA00047899"/>
    </source>
</evidence>
<dbReference type="AlphaFoldDB" id="A0A9W4D3B4"/>
<evidence type="ECO:0000313" key="5">
    <source>
        <dbReference type="EMBL" id="CAD6501182.1"/>
    </source>
</evidence>
<dbReference type="PANTHER" id="PTHR38248">
    <property type="entry name" value="FUNK1 6"/>
    <property type="match status" value="1"/>
</dbReference>
<name>A0A9W4D3B4_BLUGR</name>
<protein>
    <recommendedName>
        <fullName evidence="1">non-specific serine/threonine protein kinase</fullName>
        <ecNumber evidence="1">2.7.11.1</ecNumber>
    </recommendedName>
</protein>
<proteinExistence type="predicted"/>
<feature type="domain" description="Fungal-type protein kinase" evidence="4">
    <location>
        <begin position="285"/>
        <end position="650"/>
    </location>
</feature>
<gene>
    <name evidence="5" type="ORF">BGTH12_LOCUS2540</name>
</gene>
<dbReference type="EMBL" id="CAJHIT010000005">
    <property type="protein sequence ID" value="CAD6501182.1"/>
    <property type="molecule type" value="Genomic_DNA"/>
</dbReference>
<dbReference type="Proteomes" id="UP000683417">
    <property type="component" value="Unassembled WGS sequence"/>
</dbReference>
<evidence type="ECO:0000256" key="1">
    <source>
        <dbReference type="ARBA" id="ARBA00012513"/>
    </source>
</evidence>
<comment type="caution">
    <text evidence="5">The sequence shown here is derived from an EMBL/GenBank/DDBJ whole genome shotgun (WGS) entry which is preliminary data.</text>
</comment>